<evidence type="ECO:0000256" key="2">
    <source>
        <dbReference type="ARBA" id="ARBA00005389"/>
    </source>
</evidence>
<dbReference type="OMA" id="QYQRAKM"/>
<dbReference type="GO" id="GO:0003712">
    <property type="term" value="F:transcription coregulator activity"/>
    <property type="evidence" value="ECO:0007669"/>
    <property type="project" value="InterPro"/>
</dbReference>
<dbReference type="Pfam" id="PF09748">
    <property type="entry name" value="Med10"/>
    <property type="match status" value="1"/>
</dbReference>
<name>A0A642UH72_DIURU</name>
<evidence type="ECO:0000256" key="3">
    <source>
        <dbReference type="ARBA" id="ARBA00019617"/>
    </source>
</evidence>
<keyword evidence="6 9" id="KW-0804">Transcription</keyword>
<comment type="caution">
    <text evidence="10">The sequence shown here is derived from an EMBL/GenBank/DDBJ whole genome shotgun (WGS) entry which is preliminary data.</text>
</comment>
<dbReference type="GO" id="GO:0016592">
    <property type="term" value="C:mediator complex"/>
    <property type="evidence" value="ECO:0007669"/>
    <property type="project" value="InterPro"/>
</dbReference>
<comment type="function">
    <text evidence="9">Component of the Mediator complex, a coactivator involved in the regulated transcription of nearly all RNA polymerase II-dependent genes. Mediator functions as a bridge to convey information from gene-specific regulatory proteins to the basal RNA polymerase II transcription machinery. Mediator is recruited to promoters by direct interactions with regulatory proteins and serves as a scaffold for the assembly of a functional preinitiation complex with RNA polymerase II and the general transcription factors.</text>
</comment>
<dbReference type="AlphaFoldDB" id="A0A642UH72"/>
<evidence type="ECO:0000256" key="7">
    <source>
        <dbReference type="ARBA" id="ARBA00023242"/>
    </source>
</evidence>
<protein>
    <recommendedName>
        <fullName evidence="3 9">Mediator of RNA polymerase II transcription subunit 10</fullName>
    </recommendedName>
    <alternativeName>
        <fullName evidence="8 9">Mediator complex subunit 10</fullName>
    </alternativeName>
</protein>
<comment type="similarity">
    <text evidence="2 9">Belongs to the Mediator complex subunit 10 family.</text>
</comment>
<keyword evidence="11" id="KW-1185">Reference proteome</keyword>
<dbReference type="PANTHER" id="PTHR13345:SF13">
    <property type="entry name" value="MEDIATOR OF RNA POLYMERASE II TRANSCRIPTION SUBUNIT 10"/>
    <property type="match status" value="1"/>
</dbReference>
<evidence type="ECO:0000256" key="5">
    <source>
        <dbReference type="ARBA" id="ARBA00023159"/>
    </source>
</evidence>
<gene>
    <name evidence="9" type="primary">MED10</name>
    <name evidence="10" type="ORF">DIURU_005483</name>
</gene>
<evidence type="ECO:0000256" key="6">
    <source>
        <dbReference type="ARBA" id="ARBA00023163"/>
    </source>
</evidence>
<sequence length="144" mass="15896">MTTATIDPTNKELAETADKISSLVDSLIQLGVLVHDNPGTPQSHSTLVDTTNQVVSGLSDIWEQQGIDKYPVPIDVISYIEDGRNPDIYTREFVEVTAKSNARLKGKMEGFAKLRDVLGEKLAAEFPQLKPNIDDIIERTSVEK</sequence>
<dbReference type="EMBL" id="SWFT01000161">
    <property type="protein sequence ID" value="KAA8896970.1"/>
    <property type="molecule type" value="Genomic_DNA"/>
</dbReference>
<dbReference type="PANTHER" id="PTHR13345">
    <property type="entry name" value="MEDIATOR OF RNA POLYMERASE II TRANSCRIPTION SUBUNIT 10"/>
    <property type="match status" value="1"/>
</dbReference>
<accession>A0A642UH72</accession>
<dbReference type="GO" id="GO:0006357">
    <property type="term" value="P:regulation of transcription by RNA polymerase II"/>
    <property type="evidence" value="ECO:0007669"/>
    <property type="project" value="InterPro"/>
</dbReference>
<evidence type="ECO:0000313" key="10">
    <source>
        <dbReference type="EMBL" id="KAA8896970.1"/>
    </source>
</evidence>
<reference evidence="10 11" key="1">
    <citation type="submission" date="2019-07" db="EMBL/GenBank/DDBJ databases">
        <title>Genome assembly of two rare yeast pathogens: Diutina rugosa and Trichomonascus ciferrii.</title>
        <authorList>
            <person name="Mixao V."/>
            <person name="Saus E."/>
            <person name="Hansen A."/>
            <person name="Lass-Flor C."/>
            <person name="Gabaldon T."/>
        </authorList>
    </citation>
    <scope>NUCLEOTIDE SEQUENCE [LARGE SCALE GENOMIC DNA]</scope>
    <source>
        <strain evidence="10 11">CBS 613</strain>
    </source>
</reference>
<organism evidence="10 11">
    <name type="scientific">Diutina rugosa</name>
    <name type="common">Yeast</name>
    <name type="synonym">Candida rugosa</name>
    <dbReference type="NCBI Taxonomy" id="5481"/>
    <lineage>
        <taxon>Eukaryota</taxon>
        <taxon>Fungi</taxon>
        <taxon>Dikarya</taxon>
        <taxon>Ascomycota</taxon>
        <taxon>Saccharomycotina</taxon>
        <taxon>Pichiomycetes</taxon>
        <taxon>Debaryomycetaceae</taxon>
        <taxon>Diutina</taxon>
    </lineage>
</organism>
<evidence type="ECO:0000256" key="4">
    <source>
        <dbReference type="ARBA" id="ARBA00023015"/>
    </source>
</evidence>
<evidence type="ECO:0000256" key="8">
    <source>
        <dbReference type="ARBA" id="ARBA00032004"/>
    </source>
</evidence>
<dbReference type="OrthoDB" id="337270at2759"/>
<keyword evidence="7 9" id="KW-0539">Nucleus</keyword>
<keyword evidence="4 9" id="KW-0805">Transcription regulation</keyword>
<comment type="subunit">
    <text evidence="9">Component of the Mediator complex.</text>
</comment>
<evidence type="ECO:0000256" key="1">
    <source>
        <dbReference type="ARBA" id="ARBA00004123"/>
    </source>
</evidence>
<dbReference type="InterPro" id="IPR019145">
    <property type="entry name" value="Mediator_Med10"/>
</dbReference>
<evidence type="ECO:0000313" key="11">
    <source>
        <dbReference type="Proteomes" id="UP000449547"/>
    </source>
</evidence>
<proteinExistence type="inferred from homology"/>
<dbReference type="VEuPathDB" id="FungiDB:DIURU_005483"/>
<comment type="subcellular location">
    <subcellularLocation>
        <location evidence="1 9">Nucleus</location>
    </subcellularLocation>
</comment>
<evidence type="ECO:0000256" key="9">
    <source>
        <dbReference type="RuleBase" id="RU364146"/>
    </source>
</evidence>
<keyword evidence="5 9" id="KW-0010">Activator</keyword>
<dbReference type="Proteomes" id="UP000449547">
    <property type="component" value="Unassembled WGS sequence"/>
</dbReference>